<keyword evidence="4" id="KW-1185">Reference proteome</keyword>
<dbReference type="AlphaFoldDB" id="A0A8T1R350"/>
<protein>
    <submittedName>
        <fullName evidence="2">Uncharacterized protein</fullName>
    </submittedName>
</protein>
<reference evidence="2" key="1">
    <citation type="submission" date="2020-12" db="EMBL/GenBank/DDBJ databases">
        <title>WGS assembly of Carya illinoinensis cv. Pawnee.</title>
        <authorList>
            <person name="Platts A."/>
            <person name="Shu S."/>
            <person name="Wright S."/>
            <person name="Barry K."/>
            <person name="Edger P."/>
            <person name="Pires J.C."/>
            <person name="Schmutz J."/>
        </authorList>
    </citation>
    <scope>NUCLEOTIDE SEQUENCE</scope>
    <source>
        <tissue evidence="2">Leaf</tissue>
    </source>
</reference>
<dbReference type="EMBL" id="CM031811">
    <property type="protein sequence ID" value="KAG6660632.1"/>
    <property type="molecule type" value="Genomic_DNA"/>
</dbReference>
<dbReference type="OrthoDB" id="784693at2759"/>
<dbReference type="Proteomes" id="UP000811246">
    <property type="component" value="Chromosome 3"/>
</dbReference>
<keyword evidence="1" id="KW-0472">Membrane</keyword>
<sequence>MSATDSGTGSAFIWLVCSALFISIVAGGGCLIVYMILPKSQSTSWLPIAGVTLVCLPWLFWFLNFLYRAISSSCGFRVSSHFGAGTGGGGCNISDGGQKIVAAQASSTGKVGKQISSSSTSFPSNNLHESEMPLALSLVS</sequence>
<keyword evidence="1" id="KW-0812">Transmembrane</keyword>
<gene>
    <name evidence="2" type="ORF">CIPAW_03G118500</name>
    <name evidence="3" type="ORF">I3842_03G114300</name>
</gene>
<comment type="caution">
    <text evidence="2">The sequence shown here is derived from an EMBL/GenBank/DDBJ whole genome shotgun (WGS) entry which is preliminary data.</text>
</comment>
<dbReference type="PANTHER" id="PTHR34964">
    <property type="entry name" value="MEMBRANE LIPOPROTEIN-RELATED"/>
    <property type="match status" value="1"/>
</dbReference>
<evidence type="ECO:0000313" key="3">
    <source>
        <dbReference type="EMBL" id="KAG6721494.1"/>
    </source>
</evidence>
<dbReference type="Proteomes" id="UP000811609">
    <property type="component" value="Chromosome 3"/>
</dbReference>
<accession>A0A8T1R350</accession>
<evidence type="ECO:0000313" key="4">
    <source>
        <dbReference type="Proteomes" id="UP000811609"/>
    </source>
</evidence>
<reference evidence="3" key="2">
    <citation type="submission" date="2021-01" db="EMBL/GenBank/DDBJ databases">
        <authorList>
            <person name="Lovell J.T."/>
            <person name="Bentley N."/>
            <person name="Bhattarai G."/>
            <person name="Jenkins J.W."/>
            <person name="Sreedasyam A."/>
            <person name="Alarcon Y."/>
            <person name="Bock C."/>
            <person name="Boston L."/>
            <person name="Carlson J."/>
            <person name="Cervantes K."/>
            <person name="Clermont K."/>
            <person name="Krom N."/>
            <person name="Kubenka K."/>
            <person name="Mamidi S."/>
            <person name="Mattison C."/>
            <person name="Monteros M."/>
            <person name="Pisani C."/>
            <person name="Plott C."/>
            <person name="Rajasekar S."/>
            <person name="Rhein H.S."/>
            <person name="Rohla C."/>
            <person name="Song M."/>
            <person name="Hilaire R.S."/>
            <person name="Shu S."/>
            <person name="Wells L."/>
            <person name="Wang X."/>
            <person name="Webber J."/>
            <person name="Heerema R.J."/>
            <person name="Klein P."/>
            <person name="Conner P."/>
            <person name="Grauke L."/>
            <person name="Grimwood J."/>
            <person name="Schmutz J."/>
            <person name="Randall J.J."/>
        </authorList>
    </citation>
    <scope>NUCLEOTIDE SEQUENCE</scope>
    <source>
        <tissue evidence="3">Leaf</tissue>
    </source>
</reference>
<name>A0A8T1R350_CARIL</name>
<evidence type="ECO:0000256" key="1">
    <source>
        <dbReference type="SAM" id="Phobius"/>
    </source>
</evidence>
<feature type="transmembrane region" description="Helical" evidence="1">
    <location>
        <begin position="12"/>
        <end position="37"/>
    </location>
</feature>
<evidence type="ECO:0000313" key="2">
    <source>
        <dbReference type="EMBL" id="KAG6660632.1"/>
    </source>
</evidence>
<keyword evidence="1" id="KW-1133">Transmembrane helix</keyword>
<feature type="transmembrane region" description="Helical" evidence="1">
    <location>
        <begin position="44"/>
        <end position="67"/>
    </location>
</feature>
<organism evidence="2 4">
    <name type="scientific">Carya illinoinensis</name>
    <name type="common">Pecan</name>
    <dbReference type="NCBI Taxonomy" id="32201"/>
    <lineage>
        <taxon>Eukaryota</taxon>
        <taxon>Viridiplantae</taxon>
        <taxon>Streptophyta</taxon>
        <taxon>Embryophyta</taxon>
        <taxon>Tracheophyta</taxon>
        <taxon>Spermatophyta</taxon>
        <taxon>Magnoliopsida</taxon>
        <taxon>eudicotyledons</taxon>
        <taxon>Gunneridae</taxon>
        <taxon>Pentapetalae</taxon>
        <taxon>rosids</taxon>
        <taxon>fabids</taxon>
        <taxon>Fagales</taxon>
        <taxon>Juglandaceae</taxon>
        <taxon>Carya</taxon>
    </lineage>
</organism>
<dbReference type="EMBL" id="CM031827">
    <property type="protein sequence ID" value="KAG6721494.1"/>
    <property type="molecule type" value="Genomic_DNA"/>
</dbReference>
<proteinExistence type="predicted"/>
<dbReference type="PANTHER" id="PTHR34964:SF1">
    <property type="entry name" value="MEMBRANE LIPOPROTEIN"/>
    <property type="match status" value="1"/>
</dbReference>